<dbReference type="Proteomes" id="UP000663792">
    <property type="component" value="Unassembled WGS sequence"/>
</dbReference>
<feature type="signal peptide" evidence="1">
    <location>
        <begin position="1"/>
        <end position="23"/>
    </location>
</feature>
<name>A0A938Y9K7_9ACTN</name>
<proteinExistence type="predicted"/>
<organism evidence="2 3">
    <name type="scientific">Nakamurella leprariae</name>
    <dbReference type="NCBI Taxonomy" id="2803911"/>
    <lineage>
        <taxon>Bacteria</taxon>
        <taxon>Bacillati</taxon>
        <taxon>Actinomycetota</taxon>
        <taxon>Actinomycetes</taxon>
        <taxon>Nakamurellales</taxon>
        <taxon>Nakamurellaceae</taxon>
        <taxon>Nakamurella</taxon>
    </lineage>
</organism>
<feature type="chain" id="PRO_5039322132" description="Small secreted protein" evidence="1">
    <location>
        <begin position="24"/>
        <end position="133"/>
    </location>
</feature>
<accession>A0A938Y9K7</accession>
<evidence type="ECO:0000313" key="2">
    <source>
        <dbReference type="EMBL" id="MBM9465694.1"/>
    </source>
</evidence>
<keyword evidence="3" id="KW-1185">Reference proteome</keyword>
<comment type="caution">
    <text evidence="2">The sequence shown here is derived from an EMBL/GenBank/DDBJ whole genome shotgun (WGS) entry which is preliminary data.</text>
</comment>
<gene>
    <name evidence="2" type="ORF">JL106_00180</name>
</gene>
<evidence type="ECO:0008006" key="4">
    <source>
        <dbReference type="Google" id="ProtNLM"/>
    </source>
</evidence>
<dbReference type="EMBL" id="JAERWK010000001">
    <property type="protein sequence ID" value="MBM9465694.1"/>
    <property type="molecule type" value="Genomic_DNA"/>
</dbReference>
<sequence length="133" mass="13433">MKLRLRIASVCVVVLCVSCSGRTAEQSVDEACDLAGTGMVQIAGLMEAGHVLLASGDADAADYGRELGIQAEATGDQLTNDSVGDAYSPVKEALDRVANTLTEAGSSQALADQAAAADVAAGALLELCDESTT</sequence>
<evidence type="ECO:0000256" key="1">
    <source>
        <dbReference type="SAM" id="SignalP"/>
    </source>
</evidence>
<evidence type="ECO:0000313" key="3">
    <source>
        <dbReference type="Proteomes" id="UP000663792"/>
    </source>
</evidence>
<dbReference type="RefSeq" id="WP_205258651.1">
    <property type="nucleotide sequence ID" value="NZ_JAERWK010000001.1"/>
</dbReference>
<protein>
    <recommendedName>
        <fullName evidence="4">Small secreted protein</fullName>
    </recommendedName>
</protein>
<dbReference type="AlphaFoldDB" id="A0A938Y9K7"/>
<keyword evidence="1" id="KW-0732">Signal</keyword>
<reference evidence="2" key="1">
    <citation type="submission" date="2021-01" db="EMBL/GenBank/DDBJ databases">
        <title>YIM 132084 draft genome.</title>
        <authorList>
            <person name="An D."/>
        </authorList>
    </citation>
    <scope>NUCLEOTIDE SEQUENCE</scope>
    <source>
        <strain evidence="2">YIM 132084</strain>
    </source>
</reference>